<proteinExistence type="predicted"/>
<feature type="non-terminal residue" evidence="2">
    <location>
        <position position="240"/>
    </location>
</feature>
<evidence type="ECO:0000313" key="3">
    <source>
        <dbReference type="Proteomes" id="UP000466966"/>
    </source>
</evidence>
<dbReference type="AlphaFoldDB" id="A0A844YZ52"/>
<gene>
    <name evidence="2" type="ORF">GRI99_08830</name>
</gene>
<name>A0A844YZ52_9SPHN</name>
<evidence type="ECO:0000313" key="2">
    <source>
        <dbReference type="EMBL" id="MXO71744.1"/>
    </source>
</evidence>
<dbReference type="Proteomes" id="UP000466966">
    <property type="component" value="Unassembled WGS sequence"/>
</dbReference>
<dbReference type="EMBL" id="WTYV01000002">
    <property type="protein sequence ID" value="MXO71744.1"/>
    <property type="molecule type" value="Genomic_DNA"/>
</dbReference>
<comment type="caution">
    <text evidence="2">The sequence shown here is derived from an EMBL/GenBank/DDBJ whole genome shotgun (WGS) entry which is preliminary data.</text>
</comment>
<sequence>MAGTAKAPARKRAAKPAATGKTYTVPVLKDRPVEEVKAHLAERFAGWSDMTASEQDEFAQLAMEQQRQRQPVKTRVAKSEDGNTTIEIAGGPEALGLLKLQQAFGATTMEPVNARGAELLNYLKSVGRNDADRYNAALAFLGSMEPRDQAEALLLVQMYCTHDAAMRAISQLGNAEWIPHMQTFGNLAAKLMRVSQGQMETLAKMRRGGVQEVRHTHYYVDNRGGQAVFTDNVTTGGRNP</sequence>
<reference evidence="2 3" key="1">
    <citation type="submission" date="2019-12" db="EMBL/GenBank/DDBJ databases">
        <title>Genomic-based taxomic classification of the family Erythrobacteraceae.</title>
        <authorList>
            <person name="Xu L."/>
        </authorList>
    </citation>
    <scope>NUCLEOTIDE SEQUENCE [LARGE SCALE GENOMIC DNA]</scope>
    <source>
        <strain evidence="2 3">M0322</strain>
    </source>
</reference>
<feature type="region of interest" description="Disordered" evidence="1">
    <location>
        <begin position="1"/>
        <end position="24"/>
    </location>
</feature>
<keyword evidence="3" id="KW-1185">Reference proteome</keyword>
<dbReference type="OrthoDB" id="7432673at2"/>
<organism evidence="2 3">
    <name type="scientific">Alteraurantiacibacter buctensis</name>
    <dbReference type="NCBI Taxonomy" id="1503981"/>
    <lineage>
        <taxon>Bacteria</taxon>
        <taxon>Pseudomonadati</taxon>
        <taxon>Pseudomonadota</taxon>
        <taxon>Alphaproteobacteria</taxon>
        <taxon>Sphingomonadales</taxon>
        <taxon>Erythrobacteraceae</taxon>
        <taxon>Alteraurantiacibacter</taxon>
    </lineage>
</organism>
<accession>A0A844YZ52</accession>
<protein>
    <submittedName>
        <fullName evidence="2">Uncharacterized protein</fullName>
    </submittedName>
</protein>
<evidence type="ECO:0000256" key="1">
    <source>
        <dbReference type="SAM" id="MobiDB-lite"/>
    </source>
</evidence>